<feature type="compositionally biased region" description="Low complexity" evidence="1">
    <location>
        <begin position="88"/>
        <end position="106"/>
    </location>
</feature>
<evidence type="ECO:0000313" key="3">
    <source>
        <dbReference type="Proteomes" id="UP000051952"/>
    </source>
</evidence>
<protein>
    <submittedName>
        <fullName evidence="2">Uncharacterized protein</fullName>
    </submittedName>
</protein>
<evidence type="ECO:0000256" key="1">
    <source>
        <dbReference type="SAM" id="MobiDB-lite"/>
    </source>
</evidence>
<feature type="region of interest" description="Disordered" evidence="1">
    <location>
        <begin position="1"/>
        <end position="24"/>
    </location>
</feature>
<proteinExistence type="predicted"/>
<dbReference type="EMBL" id="CYKH01001348">
    <property type="protein sequence ID" value="CUG86644.1"/>
    <property type="molecule type" value="Genomic_DNA"/>
</dbReference>
<feature type="region of interest" description="Disordered" evidence="1">
    <location>
        <begin position="82"/>
        <end position="106"/>
    </location>
</feature>
<accession>A0A0S4J9N8</accession>
<sequence length="478" mass="51966">MSQAGGRCNKPQVGQKRERTPYEYNQTSEPTTIEAANGNPAVAVLIRQSSRSGAHHRFSAIQLRSLAQVTTADNVSRLSHGITVSGNSTPTQGTPTSTSAATSPHSASDWLAPSIVAPDAFRTFSRSTSAEAFTNSPLPPPYCELLEYPSRCSRYATTGRYFFKVLLGDVSCSVFLSASLTTDKWRITIAVRNISTKEYVATLERNNHPNAPALTRLTMSIISAHDSYGMRIACAAIGAIHGITCGNMPWTILSACDHTVVAHGVELLFSFPRSKKWIMALHHNVSLVAMQRGQPLNDDTLLVSFVTRGKGNGCYDTTATPAKKCSCAIDKSARIPHTPLESLPQNKNNNNNTTSQATAMMHQPPPPPTSYREWITYQFDAVAHMETAPVRILALEVEEHPNAFNVSSIEWKWQSASPHRTPPLGAPAGIVPMRASAQPHDIAVIRSSSPIALQENPIISLTVISTFHVALFQSRNES</sequence>
<dbReference type="AlphaFoldDB" id="A0A0S4J9N8"/>
<dbReference type="VEuPathDB" id="TriTrypDB:BSAL_06840"/>
<reference evidence="3" key="1">
    <citation type="submission" date="2015-09" db="EMBL/GenBank/DDBJ databases">
        <authorList>
            <consortium name="Pathogen Informatics"/>
        </authorList>
    </citation>
    <scope>NUCLEOTIDE SEQUENCE [LARGE SCALE GENOMIC DNA]</scope>
    <source>
        <strain evidence="3">Lake Konstanz</strain>
    </source>
</reference>
<dbReference type="Proteomes" id="UP000051952">
    <property type="component" value="Unassembled WGS sequence"/>
</dbReference>
<gene>
    <name evidence="2" type="ORF">BSAL_06840</name>
</gene>
<keyword evidence="3" id="KW-1185">Reference proteome</keyword>
<evidence type="ECO:0000313" key="2">
    <source>
        <dbReference type="EMBL" id="CUG86644.1"/>
    </source>
</evidence>
<organism evidence="2 3">
    <name type="scientific">Bodo saltans</name>
    <name type="common">Flagellated protozoan</name>
    <dbReference type="NCBI Taxonomy" id="75058"/>
    <lineage>
        <taxon>Eukaryota</taxon>
        <taxon>Discoba</taxon>
        <taxon>Euglenozoa</taxon>
        <taxon>Kinetoplastea</taxon>
        <taxon>Metakinetoplastina</taxon>
        <taxon>Eubodonida</taxon>
        <taxon>Bodonidae</taxon>
        <taxon>Bodo</taxon>
    </lineage>
</organism>
<name>A0A0S4J9N8_BODSA</name>
<feature type="region of interest" description="Disordered" evidence="1">
    <location>
        <begin position="338"/>
        <end position="367"/>
    </location>
</feature>